<feature type="transmembrane region" description="Helical" evidence="1">
    <location>
        <begin position="171"/>
        <end position="196"/>
    </location>
</feature>
<comment type="caution">
    <text evidence="2">The sequence shown here is derived from an EMBL/GenBank/DDBJ whole genome shotgun (WGS) entry which is preliminary data.</text>
</comment>
<dbReference type="AlphaFoldDB" id="A0A9K3CTI8"/>
<organism evidence="2 3">
    <name type="scientific">Kipferlia bialata</name>
    <dbReference type="NCBI Taxonomy" id="797122"/>
    <lineage>
        <taxon>Eukaryota</taxon>
        <taxon>Metamonada</taxon>
        <taxon>Carpediemonas-like organisms</taxon>
        <taxon>Kipferlia</taxon>
    </lineage>
</organism>
<gene>
    <name evidence="2" type="ORF">KIPB_004314</name>
</gene>
<feature type="transmembrane region" description="Helical" evidence="1">
    <location>
        <begin position="23"/>
        <end position="43"/>
    </location>
</feature>
<evidence type="ECO:0000313" key="2">
    <source>
        <dbReference type="EMBL" id="GIQ83064.1"/>
    </source>
</evidence>
<evidence type="ECO:0000313" key="3">
    <source>
        <dbReference type="Proteomes" id="UP000265618"/>
    </source>
</evidence>
<dbReference type="Gene3D" id="1.20.1070.10">
    <property type="entry name" value="Rhodopsin 7-helix transmembrane proteins"/>
    <property type="match status" value="1"/>
</dbReference>
<sequence length="311" mass="34902">MSIEDLDDAWYLPQIDAMIEKDAVIPSFLIYGLTLVLACVILTDKRMRSFLYFTAVALALIENALNGLLRLPLMDTPVNTFCQTQAFLKVSLGVSMFGHLIVTALVLPLLMPNNHKLLGRANTKKWRFLSAVLPICVGMAVAGSLLLLGALGVSSATSREYCWVAAGQSLWYGVLAFYGWLLLFVVVTICAAVTALKTAFEMKSRVHSLSQPAEMAEAEQQMKKTYNIKKETAWSNVPKSYKRMFWLPVFSAVIWVPPFVRRVLQWSGVTLSDWWRQLHVVCYYTFSLGLMATTFMNTQVLGRVLCERPPV</sequence>
<keyword evidence="1" id="KW-1133">Transmembrane helix</keyword>
<keyword evidence="3" id="KW-1185">Reference proteome</keyword>
<keyword evidence="1" id="KW-0472">Membrane</keyword>
<accession>A0A9K3CTI8</accession>
<feature type="transmembrane region" description="Helical" evidence="1">
    <location>
        <begin position="131"/>
        <end position="151"/>
    </location>
</feature>
<name>A0A9K3CTI8_9EUKA</name>
<dbReference type="Proteomes" id="UP000265618">
    <property type="component" value="Unassembled WGS sequence"/>
</dbReference>
<feature type="transmembrane region" description="Helical" evidence="1">
    <location>
        <begin position="245"/>
        <end position="264"/>
    </location>
</feature>
<proteinExistence type="predicted"/>
<feature type="transmembrane region" description="Helical" evidence="1">
    <location>
        <begin position="284"/>
        <end position="306"/>
    </location>
</feature>
<keyword evidence="1" id="KW-0812">Transmembrane</keyword>
<reference evidence="2 3" key="1">
    <citation type="journal article" date="2018" name="PLoS ONE">
        <title>The draft genome of Kipferlia bialata reveals reductive genome evolution in fornicate parasites.</title>
        <authorList>
            <person name="Tanifuji G."/>
            <person name="Takabayashi S."/>
            <person name="Kume K."/>
            <person name="Takagi M."/>
            <person name="Nakayama T."/>
            <person name="Kamikawa R."/>
            <person name="Inagaki Y."/>
            <person name="Hashimoto T."/>
        </authorList>
    </citation>
    <scope>NUCLEOTIDE SEQUENCE [LARGE SCALE GENOMIC DNA]</scope>
    <source>
        <strain evidence="2">NY0173</strain>
    </source>
</reference>
<dbReference type="EMBL" id="BDIP01000912">
    <property type="protein sequence ID" value="GIQ83064.1"/>
    <property type="molecule type" value="Genomic_DNA"/>
</dbReference>
<feature type="transmembrane region" description="Helical" evidence="1">
    <location>
        <begin position="90"/>
        <end position="110"/>
    </location>
</feature>
<protein>
    <submittedName>
        <fullName evidence="2">Uncharacterized protein</fullName>
    </submittedName>
</protein>
<feature type="transmembrane region" description="Helical" evidence="1">
    <location>
        <begin position="50"/>
        <end position="70"/>
    </location>
</feature>
<evidence type="ECO:0000256" key="1">
    <source>
        <dbReference type="SAM" id="Phobius"/>
    </source>
</evidence>